<evidence type="ECO:0000259" key="13">
    <source>
        <dbReference type="PROSITE" id="PS50198"/>
    </source>
</evidence>
<name>A0ABW1EK95_9BACT</name>
<evidence type="ECO:0000256" key="9">
    <source>
        <dbReference type="ARBA" id="ARBA00040743"/>
    </source>
</evidence>
<dbReference type="EMBL" id="JBHSPH010000010">
    <property type="protein sequence ID" value="MFC5864727.1"/>
    <property type="molecule type" value="Genomic_DNA"/>
</dbReference>
<evidence type="ECO:0000256" key="8">
    <source>
        <dbReference type="ARBA" id="ARBA00038408"/>
    </source>
</evidence>
<dbReference type="PROSITE" id="PS01096">
    <property type="entry name" value="PPIC_PPIASE_1"/>
    <property type="match status" value="1"/>
</dbReference>
<feature type="domain" description="PpiC" evidence="13">
    <location>
        <begin position="279"/>
        <end position="379"/>
    </location>
</feature>
<keyword evidence="15" id="KW-1185">Reference proteome</keyword>
<dbReference type="InterPro" id="IPR046357">
    <property type="entry name" value="PPIase_dom_sf"/>
</dbReference>
<proteinExistence type="inferred from homology"/>
<evidence type="ECO:0000256" key="12">
    <source>
        <dbReference type="SAM" id="Phobius"/>
    </source>
</evidence>
<protein>
    <recommendedName>
        <fullName evidence="9">Periplasmic chaperone PpiD</fullName>
    </recommendedName>
    <alternativeName>
        <fullName evidence="10">Periplasmic folding chaperone</fullName>
    </alternativeName>
</protein>
<evidence type="ECO:0000256" key="11">
    <source>
        <dbReference type="PROSITE-ProRule" id="PRU00278"/>
    </source>
</evidence>
<evidence type="ECO:0000256" key="3">
    <source>
        <dbReference type="ARBA" id="ARBA00022519"/>
    </source>
</evidence>
<accession>A0ABW1EK95</accession>
<keyword evidence="11" id="KW-0697">Rotamase</keyword>
<dbReference type="GO" id="GO:0003755">
    <property type="term" value="F:peptidyl-prolyl cis-trans isomerase activity"/>
    <property type="evidence" value="ECO:0007669"/>
    <property type="project" value="UniProtKB-EC"/>
</dbReference>
<comment type="similarity">
    <text evidence="8">Belongs to the PpiD chaperone family.</text>
</comment>
<evidence type="ECO:0000256" key="5">
    <source>
        <dbReference type="ARBA" id="ARBA00022989"/>
    </source>
</evidence>
<sequence>MIRFLQKDNKMVKAIFWVIIGAAVITMVITLIPGIFQNASVTGDTYATIYPHWYSRLLFSGDTISMTRVQEVAQQQLQRQRLPDFALPFMEQRVGQQLILQRILIAKAHSLGLAATDHDVQNFLHTGQYGELLFPNGQFIGMDKYKQFISSQFDMSTTAFEKALGDDITVNRLRAFITAGVTVSDNEIRDEYRKQNIKIKFDYAVISADDLRKEIKPSDSDLEAFFKKNAARYSNAVPEQRTISYFAFTADQLPGGEPKVSDQEIQAYYNQHQSEYQVPERAKSRHILIKYPGGAAKTDAEAKAKAEDILKQLQNGAKFEDLAKKDSEDTGSAVQGGELGFAQHGTMVPEFDQAIFSQKIGDINIVKTQYGYHIVQVEEREPAHTQTLADVKSTIQITLLRQKESAAESAYAQQLAEEAGKNGLAKTADAHHLQLVTTPSLPAQGTIAGLPDGSGVLSKAFTLAKGAAPAFAPSGEGYAIFQVTGITPAHAPAFADWKDHVAKDFEDERLPQLLAQKTKELADKAKASGDLAKAAKEVGATVKTSDLVGETGQVPDFGQVSSVAPDLFNMSVGQISGPINAGRTGDVAKLVDKQQPTDAEIAKNLDQTRDQILDQRREEVFGVFVSNAQQEFEKHKLIAVNPKAAKAPNAGI</sequence>
<dbReference type="InterPro" id="IPR052029">
    <property type="entry name" value="PpiD_chaperone"/>
</dbReference>
<keyword evidence="11 14" id="KW-0413">Isomerase</keyword>
<dbReference type="PANTHER" id="PTHR47529">
    <property type="entry name" value="PEPTIDYL-PROLYL CIS-TRANS ISOMERASE D"/>
    <property type="match status" value="1"/>
</dbReference>
<dbReference type="InterPro" id="IPR000297">
    <property type="entry name" value="PPIase_PpiC"/>
</dbReference>
<dbReference type="Pfam" id="PF13145">
    <property type="entry name" value="Rotamase_2"/>
    <property type="match status" value="1"/>
</dbReference>
<keyword evidence="3" id="KW-0997">Cell inner membrane</keyword>
<comment type="caution">
    <text evidence="14">The sequence shown here is derived from an EMBL/GenBank/DDBJ whole genome shotgun (WGS) entry which is preliminary data.</text>
</comment>
<feature type="transmembrane region" description="Helical" evidence="12">
    <location>
        <begin position="12"/>
        <end position="36"/>
    </location>
</feature>
<keyword evidence="6 12" id="KW-0472">Membrane</keyword>
<dbReference type="Pfam" id="PF13616">
    <property type="entry name" value="Rotamase_3"/>
    <property type="match status" value="1"/>
</dbReference>
<evidence type="ECO:0000313" key="14">
    <source>
        <dbReference type="EMBL" id="MFC5864727.1"/>
    </source>
</evidence>
<dbReference type="Proteomes" id="UP001596091">
    <property type="component" value="Unassembled WGS sequence"/>
</dbReference>
<dbReference type="Gene3D" id="3.10.50.40">
    <property type="match status" value="2"/>
</dbReference>
<dbReference type="InterPro" id="IPR023058">
    <property type="entry name" value="PPIase_PpiC_CS"/>
</dbReference>
<keyword evidence="5 12" id="KW-1133">Transmembrane helix</keyword>
<dbReference type="SUPFAM" id="SSF109998">
    <property type="entry name" value="Triger factor/SurA peptide-binding domain-like"/>
    <property type="match status" value="1"/>
</dbReference>
<comment type="subcellular location">
    <subcellularLocation>
        <location evidence="1">Cell inner membrane</location>
        <topology evidence="1">Single-pass type II membrane protein</topology>
        <orientation evidence="1">Periplasmic side</orientation>
    </subcellularLocation>
</comment>
<evidence type="ECO:0000256" key="2">
    <source>
        <dbReference type="ARBA" id="ARBA00022475"/>
    </source>
</evidence>
<keyword evidence="2" id="KW-1003">Cell membrane</keyword>
<organism evidence="14 15">
    <name type="scientific">Acidicapsa dinghuensis</name>
    <dbReference type="NCBI Taxonomy" id="2218256"/>
    <lineage>
        <taxon>Bacteria</taxon>
        <taxon>Pseudomonadati</taxon>
        <taxon>Acidobacteriota</taxon>
        <taxon>Terriglobia</taxon>
        <taxon>Terriglobales</taxon>
        <taxon>Acidobacteriaceae</taxon>
        <taxon>Acidicapsa</taxon>
    </lineage>
</organism>
<reference evidence="15" key="1">
    <citation type="journal article" date="2019" name="Int. J. Syst. Evol. Microbiol.">
        <title>The Global Catalogue of Microorganisms (GCM) 10K type strain sequencing project: providing services to taxonomists for standard genome sequencing and annotation.</title>
        <authorList>
            <consortium name="The Broad Institute Genomics Platform"/>
            <consortium name="The Broad Institute Genome Sequencing Center for Infectious Disease"/>
            <person name="Wu L."/>
            <person name="Ma J."/>
        </authorList>
    </citation>
    <scope>NUCLEOTIDE SEQUENCE [LARGE SCALE GENOMIC DNA]</scope>
    <source>
        <strain evidence="15">JCM 4087</strain>
    </source>
</reference>
<dbReference type="SUPFAM" id="SSF54534">
    <property type="entry name" value="FKBP-like"/>
    <property type="match status" value="2"/>
</dbReference>
<dbReference type="Gene3D" id="1.10.4030.10">
    <property type="entry name" value="Porin chaperone SurA, peptide-binding domain"/>
    <property type="match status" value="1"/>
</dbReference>
<gene>
    <name evidence="14" type="ORF">ACFPT7_20630</name>
</gene>
<dbReference type="InterPro" id="IPR027304">
    <property type="entry name" value="Trigger_fact/SurA_dom_sf"/>
</dbReference>
<evidence type="ECO:0000256" key="6">
    <source>
        <dbReference type="ARBA" id="ARBA00023136"/>
    </source>
</evidence>
<evidence type="ECO:0000256" key="10">
    <source>
        <dbReference type="ARBA" id="ARBA00042775"/>
    </source>
</evidence>
<dbReference type="PROSITE" id="PS50198">
    <property type="entry name" value="PPIC_PPIASE_2"/>
    <property type="match status" value="1"/>
</dbReference>
<keyword evidence="7" id="KW-0143">Chaperone</keyword>
<evidence type="ECO:0000256" key="1">
    <source>
        <dbReference type="ARBA" id="ARBA00004382"/>
    </source>
</evidence>
<dbReference type="Pfam" id="PF13624">
    <property type="entry name" value="SurA_N_3"/>
    <property type="match status" value="1"/>
</dbReference>
<evidence type="ECO:0000256" key="4">
    <source>
        <dbReference type="ARBA" id="ARBA00022692"/>
    </source>
</evidence>
<evidence type="ECO:0000256" key="7">
    <source>
        <dbReference type="ARBA" id="ARBA00023186"/>
    </source>
</evidence>
<keyword evidence="4 12" id="KW-0812">Transmembrane</keyword>
<dbReference type="PANTHER" id="PTHR47529:SF1">
    <property type="entry name" value="PERIPLASMIC CHAPERONE PPID"/>
    <property type="match status" value="1"/>
</dbReference>
<evidence type="ECO:0000313" key="15">
    <source>
        <dbReference type="Proteomes" id="UP001596091"/>
    </source>
</evidence>
<dbReference type="RefSeq" id="WP_263332659.1">
    <property type="nucleotide sequence ID" value="NZ_JAGSYH010000001.1"/>
</dbReference>